<evidence type="ECO:0000256" key="6">
    <source>
        <dbReference type="ARBA" id="ARBA00022741"/>
    </source>
</evidence>
<dbReference type="InterPro" id="IPR001789">
    <property type="entry name" value="Sig_transdc_resp-reg_receiver"/>
</dbReference>
<dbReference type="AlphaFoldDB" id="A0A1T4MGB4"/>
<keyword evidence="9" id="KW-0902">Two-component regulatory system</keyword>
<keyword evidence="5" id="KW-0808">Transferase</keyword>
<reference evidence="19" key="1">
    <citation type="submission" date="2017-02" db="EMBL/GenBank/DDBJ databases">
        <authorList>
            <person name="Varghese N."/>
            <person name="Submissions S."/>
        </authorList>
    </citation>
    <scope>NUCLEOTIDE SEQUENCE [LARGE SCALE GENOMIC DNA]</scope>
    <source>
        <strain evidence="19">ATCC BAA-34</strain>
    </source>
</reference>
<comment type="subunit">
    <text evidence="10">At low DSF concentrations, interacts with RpfF.</text>
</comment>
<evidence type="ECO:0000313" key="18">
    <source>
        <dbReference type="EMBL" id="SJZ65896.1"/>
    </source>
</evidence>
<evidence type="ECO:0000256" key="10">
    <source>
        <dbReference type="ARBA" id="ARBA00064003"/>
    </source>
</evidence>
<evidence type="ECO:0000259" key="15">
    <source>
        <dbReference type="PROSITE" id="PS50109"/>
    </source>
</evidence>
<dbReference type="Gene3D" id="6.10.340.10">
    <property type="match status" value="1"/>
</dbReference>
<accession>A0A1T4MGB4</accession>
<keyword evidence="14" id="KW-0812">Transmembrane</keyword>
<evidence type="ECO:0000256" key="7">
    <source>
        <dbReference type="ARBA" id="ARBA00022777"/>
    </source>
</evidence>
<dbReference type="PANTHER" id="PTHR45339">
    <property type="entry name" value="HYBRID SIGNAL TRANSDUCTION HISTIDINE KINASE J"/>
    <property type="match status" value="1"/>
</dbReference>
<dbReference type="PRINTS" id="PR00344">
    <property type="entry name" value="BCTRLSENSOR"/>
</dbReference>
<keyword evidence="7 18" id="KW-0418">Kinase</keyword>
<dbReference type="InterPro" id="IPR003660">
    <property type="entry name" value="HAMP_dom"/>
</dbReference>
<dbReference type="RefSeq" id="WP_078789543.1">
    <property type="nucleotide sequence ID" value="NZ_FUWR01000005.1"/>
</dbReference>
<dbReference type="InterPro" id="IPR003594">
    <property type="entry name" value="HATPase_dom"/>
</dbReference>
<name>A0A1T4MGB4_9BACT</name>
<feature type="domain" description="HAMP" evidence="17">
    <location>
        <begin position="189"/>
        <end position="241"/>
    </location>
</feature>
<dbReference type="SMART" id="SM00387">
    <property type="entry name" value="HATPase_c"/>
    <property type="match status" value="1"/>
</dbReference>
<evidence type="ECO:0000313" key="19">
    <source>
        <dbReference type="Proteomes" id="UP000190102"/>
    </source>
</evidence>
<dbReference type="GO" id="GO:0005524">
    <property type="term" value="F:ATP binding"/>
    <property type="evidence" value="ECO:0007669"/>
    <property type="project" value="UniProtKB-KW"/>
</dbReference>
<dbReference type="CDD" id="cd17546">
    <property type="entry name" value="REC_hyHK_CKI1_RcsC-like"/>
    <property type="match status" value="1"/>
</dbReference>
<feature type="transmembrane region" description="Helical" evidence="14">
    <location>
        <begin position="165"/>
        <end position="189"/>
    </location>
</feature>
<evidence type="ECO:0000256" key="14">
    <source>
        <dbReference type="SAM" id="Phobius"/>
    </source>
</evidence>
<evidence type="ECO:0000256" key="13">
    <source>
        <dbReference type="SAM" id="Coils"/>
    </source>
</evidence>
<comment type="catalytic activity">
    <reaction evidence="1">
        <text>ATP + protein L-histidine = ADP + protein N-phospho-L-histidine.</text>
        <dbReference type="EC" id="2.7.13.3"/>
    </reaction>
</comment>
<feature type="modified residue" description="4-aspartylphosphate" evidence="12">
    <location>
        <position position="566"/>
    </location>
</feature>
<dbReference type="Proteomes" id="UP000190102">
    <property type="component" value="Unassembled WGS sequence"/>
</dbReference>
<evidence type="ECO:0000256" key="1">
    <source>
        <dbReference type="ARBA" id="ARBA00000085"/>
    </source>
</evidence>
<feature type="domain" description="Response regulatory" evidence="16">
    <location>
        <begin position="517"/>
        <end position="635"/>
    </location>
</feature>
<evidence type="ECO:0000256" key="9">
    <source>
        <dbReference type="ARBA" id="ARBA00023012"/>
    </source>
</evidence>
<dbReference type="Pfam" id="PF00072">
    <property type="entry name" value="Response_reg"/>
    <property type="match status" value="1"/>
</dbReference>
<dbReference type="InterPro" id="IPR003661">
    <property type="entry name" value="HisK_dim/P_dom"/>
</dbReference>
<dbReference type="PROSITE" id="PS50109">
    <property type="entry name" value="HIS_KIN"/>
    <property type="match status" value="1"/>
</dbReference>
<organism evidence="18 19">
    <name type="scientific">Trichlorobacter thiogenes</name>
    <dbReference type="NCBI Taxonomy" id="115783"/>
    <lineage>
        <taxon>Bacteria</taxon>
        <taxon>Pseudomonadati</taxon>
        <taxon>Thermodesulfobacteriota</taxon>
        <taxon>Desulfuromonadia</taxon>
        <taxon>Geobacterales</taxon>
        <taxon>Geobacteraceae</taxon>
        <taxon>Trichlorobacter</taxon>
    </lineage>
</organism>
<protein>
    <recommendedName>
        <fullName evidence="11">Sensory/regulatory protein RpfC</fullName>
        <ecNumber evidence="3">2.7.13.3</ecNumber>
    </recommendedName>
</protein>
<dbReference type="CDD" id="cd16922">
    <property type="entry name" value="HATPase_EvgS-ArcB-TorS-like"/>
    <property type="match status" value="1"/>
</dbReference>
<evidence type="ECO:0000256" key="11">
    <source>
        <dbReference type="ARBA" id="ARBA00068150"/>
    </source>
</evidence>
<dbReference type="CDD" id="cd00082">
    <property type="entry name" value="HisKA"/>
    <property type="match status" value="1"/>
</dbReference>
<feature type="coiled-coil region" evidence="13">
    <location>
        <begin position="233"/>
        <end position="263"/>
    </location>
</feature>
<evidence type="ECO:0000259" key="17">
    <source>
        <dbReference type="PROSITE" id="PS50885"/>
    </source>
</evidence>
<evidence type="ECO:0000259" key="16">
    <source>
        <dbReference type="PROSITE" id="PS50110"/>
    </source>
</evidence>
<dbReference type="InterPro" id="IPR036890">
    <property type="entry name" value="HATPase_C_sf"/>
</dbReference>
<dbReference type="InterPro" id="IPR004358">
    <property type="entry name" value="Sig_transdc_His_kin-like_C"/>
</dbReference>
<dbReference type="PROSITE" id="PS50110">
    <property type="entry name" value="RESPONSE_REGULATORY"/>
    <property type="match status" value="1"/>
</dbReference>
<evidence type="ECO:0000256" key="2">
    <source>
        <dbReference type="ARBA" id="ARBA00004370"/>
    </source>
</evidence>
<dbReference type="CDD" id="cd06225">
    <property type="entry name" value="HAMP"/>
    <property type="match status" value="1"/>
</dbReference>
<dbReference type="SMART" id="SM00448">
    <property type="entry name" value="REC"/>
    <property type="match status" value="1"/>
</dbReference>
<dbReference type="SMART" id="SM00304">
    <property type="entry name" value="HAMP"/>
    <property type="match status" value="1"/>
</dbReference>
<dbReference type="EC" id="2.7.13.3" evidence="3"/>
<evidence type="ECO:0000256" key="5">
    <source>
        <dbReference type="ARBA" id="ARBA00022679"/>
    </source>
</evidence>
<feature type="transmembrane region" description="Helical" evidence="14">
    <location>
        <begin position="21"/>
        <end position="39"/>
    </location>
</feature>
<keyword evidence="6" id="KW-0547">Nucleotide-binding</keyword>
<keyword evidence="13" id="KW-0175">Coiled coil</keyword>
<dbReference type="STRING" id="115783.SAMN02745119_01279"/>
<keyword evidence="4 12" id="KW-0597">Phosphoprotein</keyword>
<dbReference type="Pfam" id="PF00512">
    <property type="entry name" value="HisKA"/>
    <property type="match status" value="1"/>
</dbReference>
<dbReference type="FunFam" id="1.10.287.130:FF:000002">
    <property type="entry name" value="Two-component osmosensing histidine kinase"/>
    <property type="match status" value="1"/>
</dbReference>
<keyword evidence="19" id="KW-1185">Reference proteome</keyword>
<comment type="subcellular location">
    <subcellularLocation>
        <location evidence="2">Membrane</location>
    </subcellularLocation>
</comment>
<proteinExistence type="predicted"/>
<dbReference type="GO" id="GO:0016020">
    <property type="term" value="C:membrane"/>
    <property type="evidence" value="ECO:0007669"/>
    <property type="project" value="UniProtKB-SubCell"/>
</dbReference>
<dbReference type="Pfam" id="PF00672">
    <property type="entry name" value="HAMP"/>
    <property type="match status" value="1"/>
</dbReference>
<evidence type="ECO:0000256" key="12">
    <source>
        <dbReference type="PROSITE-ProRule" id="PRU00169"/>
    </source>
</evidence>
<dbReference type="InterPro" id="IPR005467">
    <property type="entry name" value="His_kinase_dom"/>
</dbReference>
<evidence type="ECO:0000256" key="4">
    <source>
        <dbReference type="ARBA" id="ARBA00022553"/>
    </source>
</evidence>
<dbReference type="OrthoDB" id="5392202at2"/>
<keyword evidence="8" id="KW-0067">ATP-binding</keyword>
<dbReference type="Gene3D" id="3.30.565.10">
    <property type="entry name" value="Histidine kinase-like ATPase, C-terminal domain"/>
    <property type="match status" value="1"/>
</dbReference>
<dbReference type="FunFam" id="3.30.565.10:FF:000010">
    <property type="entry name" value="Sensor histidine kinase RcsC"/>
    <property type="match status" value="1"/>
</dbReference>
<dbReference type="Gene3D" id="1.10.287.130">
    <property type="match status" value="1"/>
</dbReference>
<keyword evidence="14" id="KW-0472">Membrane</keyword>
<dbReference type="Gene3D" id="3.40.50.2300">
    <property type="match status" value="1"/>
</dbReference>
<gene>
    <name evidence="18" type="ORF">SAMN02745119_01279</name>
</gene>
<dbReference type="InterPro" id="IPR011006">
    <property type="entry name" value="CheY-like_superfamily"/>
</dbReference>
<dbReference type="SUPFAM" id="SSF47384">
    <property type="entry name" value="Homodimeric domain of signal transducing histidine kinase"/>
    <property type="match status" value="1"/>
</dbReference>
<keyword evidence="14" id="KW-1133">Transmembrane helix</keyword>
<dbReference type="InterPro" id="IPR036097">
    <property type="entry name" value="HisK_dim/P_sf"/>
</dbReference>
<evidence type="ECO:0000256" key="3">
    <source>
        <dbReference type="ARBA" id="ARBA00012438"/>
    </source>
</evidence>
<dbReference type="PROSITE" id="PS50885">
    <property type="entry name" value="HAMP"/>
    <property type="match status" value="1"/>
</dbReference>
<dbReference type="SMART" id="SM00388">
    <property type="entry name" value="HisKA"/>
    <property type="match status" value="1"/>
</dbReference>
<evidence type="ECO:0000256" key="8">
    <source>
        <dbReference type="ARBA" id="ARBA00022840"/>
    </source>
</evidence>
<dbReference type="Pfam" id="PF02518">
    <property type="entry name" value="HATPase_c"/>
    <property type="match status" value="1"/>
</dbReference>
<dbReference type="PANTHER" id="PTHR45339:SF5">
    <property type="entry name" value="HISTIDINE KINASE"/>
    <property type="match status" value="1"/>
</dbReference>
<dbReference type="EMBL" id="FUWR01000005">
    <property type="protein sequence ID" value="SJZ65896.1"/>
    <property type="molecule type" value="Genomic_DNA"/>
</dbReference>
<feature type="domain" description="Histidine kinase" evidence="15">
    <location>
        <begin position="270"/>
        <end position="491"/>
    </location>
</feature>
<sequence length="645" mass="71067">MITRLKQLDIRTSFQRKLLTIFTLFTFLIVLLLSTLFITREISKTKNEAVKHLQLQAQSLAQSIRLPLFAENTFLLRQMAEQVAESPEIYRVVIAAADGRVLVDLHAKPTVPTSEIISQTVEVRSNPQLSSISSSLGAGGDVQSVLGSLRIERSTTDLSRSVRMLVGWSVSIAILFWVAVSFLSHLVLLRLTRSFNALMRGIDTLQKGNFSSRIAVESDDEPGQAALAVNELADSLEQRFEEKRLAREELLKAKAEAEAANNAKTEFLANMSHEIRTPMSGVIGNAQLLRFTVLSEEQSKYLANIEADAKNLLSMINDVLDISKIEAGKLELESAPFSLRSCITQLIRSQEARAQAKSVAVVHEIADGAPDSLFGDQLRLKQILYNLVGNAIKFTSKGEIRVKVQLLDRRDDKAQLCFSVSDTGIGVKQEALEKIFAPFAQADTSVSRRFGGTGLGLSICSRLVHQMGGEITVESQEGKGSTFSVTLPFLINSQPAPQQETLTPDRSKSLWDGPPLRILLADDSETNCMMLSLLLSRYGHTVTQANDGGELLHHWQKGEFDVALMDIQMPVMDGMETTRVIREHEKKSGAHLPIVALTAHALKETREHMLSSGFDGYVAKPVDLKLLHEEMKLVIAQGGGQASKE</sequence>
<dbReference type="SUPFAM" id="SSF55874">
    <property type="entry name" value="ATPase domain of HSP90 chaperone/DNA topoisomerase II/histidine kinase"/>
    <property type="match status" value="1"/>
</dbReference>
<dbReference type="GO" id="GO:0000155">
    <property type="term" value="F:phosphorelay sensor kinase activity"/>
    <property type="evidence" value="ECO:0007669"/>
    <property type="project" value="InterPro"/>
</dbReference>
<dbReference type="SUPFAM" id="SSF52172">
    <property type="entry name" value="CheY-like"/>
    <property type="match status" value="1"/>
</dbReference>